<dbReference type="InterPro" id="IPR001789">
    <property type="entry name" value="Sig_transdc_resp-reg_receiver"/>
</dbReference>
<dbReference type="InterPro" id="IPR039420">
    <property type="entry name" value="WalR-like"/>
</dbReference>
<dbReference type="SUPFAM" id="SSF52172">
    <property type="entry name" value="CheY-like"/>
    <property type="match status" value="1"/>
</dbReference>
<evidence type="ECO:0000259" key="11">
    <source>
        <dbReference type="PROSITE" id="PS51755"/>
    </source>
</evidence>
<dbReference type="CDD" id="cd00383">
    <property type="entry name" value="trans_reg_C"/>
    <property type="match status" value="1"/>
</dbReference>
<accession>A0A4R3VKY5</accession>
<dbReference type="GO" id="GO:0045893">
    <property type="term" value="P:positive regulation of DNA-templated transcription"/>
    <property type="evidence" value="ECO:0007669"/>
    <property type="project" value="UniProtKB-ARBA"/>
</dbReference>
<dbReference type="Pfam" id="PF00486">
    <property type="entry name" value="Trans_reg_C"/>
    <property type="match status" value="1"/>
</dbReference>
<evidence type="ECO:0000256" key="5">
    <source>
        <dbReference type="ARBA" id="ARBA00023015"/>
    </source>
</evidence>
<dbReference type="AlphaFoldDB" id="A0A4R3VKY5"/>
<feature type="modified residue" description="4-aspartylphosphate" evidence="8">
    <location>
        <position position="54"/>
    </location>
</feature>
<reference evidence="12 13" key="1">
    <citation type="submission" date="2019-03" db="EMBL/GenBank/DDBJ databases">
        <title>Genomic Encyclopedia of Type Strains, Phase IV (KMG-IV): sequencing the most valuable type-strain genomes for metagenomic binning, comparative biology and taxonomic classification.</title>
        <authorList>
            <person name="Goeker M."/>
        </authorList>
    </citation>
    <scope>NUCLEOTIDE SEQUENCE [LARGE SCALE GENOMIC DNA]</scope>
    <source>
        <strain evidence="12 13">DSM 654</strain>
    </source>
</reference>
<dbReference type="GO" id="GO:0000156">
    <property type="term" value="F:phosphorelay response regulator activity"/>
    <property type="evidence" value="ECO:0007669"/>
    <property type="project" value="TreeGrafter"/>
</dbReference>
<dbReference type="Proteomes" id="UP000295110">
    <property type="component" value="Unassembled WGS sequence"/>
</dbReference>
<evidence type="ECO:0000259" key="10">
    <source>
        <dbReference type="PROSITE" id="PS50110"/>
    </source>
</evidence>
<feature type="domain" description="OmpR/PhoB-type" evidence="11">
    <location>
        <begin position="129"/>
        <end position="232"/>
    </location>
</feature>
<dbReference type="SMART" id="SM00448">
    <property type="entry name" value="REC"/>
    <property type="match status" value="1"/>
</dbReference>
<feature type="DNA-binding region" description="OmpR/PhoB-type" evidence="9">
    <location>
        <begin position="129"/>
        <end position="232"/>
    </location>
</feature>
<evidence type="ECO:0000313" key="13">
    <source>
        <dbReference type="Proteomes" id="UP000295110"/>
    </source>
</evidence>
<evidence type="ECO:0000256" key="8">
    <source>
        <dbReference type="PROSITE-ProRule" id="PRU00169"/>
    </source>
</evidence>
<evidence type="ECO:0000256" key="3">
    <source>
        <dbReference type="ARBA" id="ARBA00022553"/>
    </source>
</evidence>
<keyword evidence="4" id="KW-0902">Two-component regulatory system</keyword>
<dbReference type="FunFam" id="3.40.50.2300:FF:000021">
    <property type="entry name" value="Two-component system response regulator KdpE"/>
    <property type="match status" value="1"/>
</dbReference>
<comment type="caution">
    <text evidence="12">The sequence shown here is derived from an EMBL/GenBank/DDBJ whole genome shotgun (WGS) entry which is preliminary data.</text>
</comment>
<dbReference type="PANTHER" id="PTHR48111:SF50">
    <property type="entry name" value="KDP OPERON TRANSCRIPTIONAL REGULATORY PROTEIN KDPE"/>
    <property type="match status" value="1"/>
</dbReference>
<dbReference type="InterPro" id="IPR036388">
    <property type="entry name" value="WH-like_DNA-bd_sf"/>
</dbReference>
<keyword evidence="5" id="KW-0805">Transcription regulation</keyword>
<dbReference type="SMART" id="SM00862">
    <property type="entry name" value="Trans_reg_C"/>
    <property type="match status" value="1"/>
</dbReference>
<dbReference type="GO" id="GO:0005829">
    <property type="term" value="C:cytosol"/>
    <property type="evidence" value="ECO:0007669"/>
    <property type="project" value="TreeGrafter"/>
</dbReference>
<sequence length="232" mass="25744">MGAARVLMIEDEPEIRRFVRMALESEGIEVFEAATLARGLIDAATRRPELVVLDLGLPDGDGLDFIREFRGWSQAPVLVLSAREGEERKVQALDAGADDYLVKPFGVAELLARVRVQLRRHGGGGNDADPVLRFGDIAVDRALRSVTRTTPEGSEELHLTPIEYRLLQELAAAPGRVLTHQHLLKAVWGPGHADDVHYVRVHMANLRKKLEADPNRPQWLLTEAGVGYRLKT</sequence>
<keyword evidence="7" id="KW-0804">Transcription</keyword>
<evidence type="ECO:0000256" key="4">
    <source>
        <dbReference type="ARBA" id="ARBA00023012"/>
    </source>
</evidence>
<dbReference type="CDD" id="cd17620">
    <property type="entry name" value="REC_OmpR_KdpE-like"/>
    <property type="match status" value="1"/>
</dbReference>
<evidence type="ECO:0000256" key="9">
    <source>
        <dbReference type="PROSITE-ProRule" id="PRU01091"/>
    </source>
</evidence>
<organism evidence="12 13">
    <name type="scientific">Roseateles saccharophilus</name>
    <name type="common">Pseudomonas saccharophila</name>
    <dbReference type="NCBI Taxonomy" id="304"/>
    <lineage>
        <taxon>Bacteria</taxon>
        <taxon>Pseudomonadati</taxon>
        <taxon>Pseudomonadota</taxon>
        <taxon>Betaproteobacteria</taxon>
        <taxon>Burkholderiales</taxon>
        <taxon>Sphaerotilaceae</taxon>
        <taxon>Roseateles</taxon>
    </lineage>
</organism>
<keyword evidence="2" id="KW-0963">Cytoplasm</keyword>
<dbReference type="SUPFAM" id="SSF46894">
    <property type="entry name" value="C-terminal effector domain of the bipartite response regulators"/>
    <property type="match status" value="1"/>
</dbReference>
<dbReference type="GO" id="GO:0042802">
    <property type="term" value="F:identical protein binding"/>
    <property type="evidence" value="ECO:0007669"/>
    <property type="project" value="UniProtKB-ARBA"/>
</dbReference>
<evidence type="ECO:0000256" key="2">
    <source>
        <dbReference type="ARBA" id="ARBA00022490"/>
    </source>
</evidence>
<keyword evidence="6 9" id="KW-0238">DNA-binding</keyword>
<dbReference type="InterPro" id="IPR016032">
    <property type="entry name" value="Sig_transdc_resp-reg_C-effctor"/>
</dbReference>
<dbReference type="GO" id="GO:0032993">
    <property type="term" value="C:protein-DNA complex"/>
    <property type="evidence" value="ECO:0007669"/>
    <property type="project" value="TreeGrafter"/>
</dbReference>
<dbReference type="PROSITE" id="PS51755">
    <property type="entry name" value="OMPR_PHOB"/>
    <property type="match status" value="1"/>
</dbReference>
<dbReference type="PANTHER" id="PTHR48111">
    <property type="entry name" value="REGULATOR OF RPOS"/>
    <property type="match status" value="1"/>
</dbReference>
<keyword evidence="3 8" id="KW-0597">Phosphoprotein</keyword>
<evidence type="ECO:0000256" key="6">
    <source>
        <dbReference type="ARBA" id="ARBA00023125"/>
    </source>
</evidence>
<dbReference type="Pfam" id="PF00072">
    <property type="entry name" value="Response_reg"/>
    <property type="match status" value="1"/>
</dbReference>
<dbReference type="Gene3D" id="6.10.250.690">
    <property type="match status" value="1"/>
</dbReference>
<dbReference type="InterPro" id="IPR001867">
    <property type="entry name" value="OmpR/PhoB-type_DNA-bd"/>
</dbReference>
<dbReference type="InterPro" id="IPR011006">
    <property type="entry name" value="CheY-like_superfamily"/>
</dbReference>
<proteinExistence type="predicted"/>
<evidence type="ECO:0000313" key="12">
    <source>
        <dbReference type="EMBL" id="TCV03755.1"/>
    </source>
</evidence>
<dbReference type="PROSITE" id="PS50110">
    <property type="entry name" value="RESPONSE_REGULATORY"/>
    <property type="match status" value="1"/>
</dbReference>
<feature type="domain" description="Response regulatory" evidence="10">
    <location>
        <begin position="5"/>
        <end position="118"/>
    </location>
</feature>
<protein>
    <submittedName>
        <fullName evidence="12">Two-component system KDP operon response regulator KdpE</fullName>
    </submittedName>
</protein>
<keyword evidence="13" id="KW-1185">Reference proteome</keyword>
<dbReference type="Gene3D" id="3.40.50.2300">
    <property type="match status" value="1"/>
</dbReference>
<comment type="subcellular location">
    <subcellularLocation>
        <location evidence="1">Cytoplasm</location>
    </subcellularLocation>
</comment>
<evidence type="ECO:0000256" key="7">
    <source>
        <dbReference type="ARBA" id="ARBA00023163"/>
    </source>
</evidence>
<dbReference type="EMBL" id="SMBU01000002">
    <property type="protein sequence ID" value="TCV03755.1"/>
    <property type="molecule type" value="Genomic_DNA"/>
</dbReference>
<evidence type="ECO:0000256" key="1">
    <source>
        <dbReference type="ARBA" id="ARBA00004496"/>
    </source>
</evidence>
<dbReference type="GO" id="GO:0000987">
    <property type="term" value="F:cis-regulatory region sequence-specific DNA binding"/>
    <property type="evidence" value="ECO:0007669"/>
    <property type="project" value="UniProtKB-ARBA"/>
</dbReference>
<name>A0A4R3VKY5_ROSSA</name>
<dbReference type="Gene3D" id="1.10.10.10">
    <property type="entry name" value="Winged helix-like DNA-binding domain superfamily/Winged helix DNA-binding domain"/>
    <property type="match status" value="1"/>
</dbReference>
<gene>
    <name evidence="12" type="ORF">EV671_100216</name>
</gene>